<proteinExistence type="predicted"/>
<dbReference type="Proteomes" id="UP000027138">
    <property type="component" value="Unassembled WGS sequence"/>
</dbReference>
<accession>A0A067K5A2</accession>
<evidence type="ECO:0000313" key="3">
    <source>
        <dbReference type="Proteomes" id="UP000027138"/>
    </source>
</evidence>
<dbReference type="AlphaFoldDB" id="A0A067K5A2"/>
<name>A0A067K5A2_JATCU</name>
<protein>
    <submittedName>
        <fullName evidence="2">Uncharacterized protein</fullName>
    </submittedName>
</protein>
<keyword evidence="3" id="KW-1185">Reference proteome</keyword>
<gene>
    <name evidence="2" type="ORF">JCGZ_22056</name>
</gene>
<evidence type="ECO:0000313" key="2">
    <source>
        <dbReference type="EMBL" id="KDP26994.1"/>
    </source>
</evidence>
<feature type="region of interest" description="Disordered" evidence="1">
    <location>
        <begin position="87"/>
        <end position="108"/>
    </location>
</feature>
<sequence length="108" mass="12054">MPGATGEVMCATRKGYTPHIVALGTCPDQKVIKWKTRPPDYIWSGVCQMLGYVPLALWHAALLTQSGVYGCSQISLLTNKKMVFPHPNERKEMRKEVNSSQKLPFGSF</sequence>
<dbReference type="EMBL" id="KK914880">
    <property type="protein sequence ID" value="KDP26994.1"/>
    <property type="molecule type" value="Genomic_DNA"/>
</dbReference>
<reference evidence="2 3" key="1">
    <citation type="journal article" date="2014" name="PLoS ONE">
        <title>Global Analysis of Gene Expression Profiles in Physic Nut (Jatropha curcas L.) Seedlings Exposed to Salt Stress.</title>
        <authorList>
            <person name="Zhang L."/>
            <person name="Zhang C."/>
            <person name="Wu P."/>
            <person name="Chen Y."/>
            <person name="Li M."/>
            <person name="Jiang H."/>
            <person name="Wu G."/>
        </authorList>
    </citation>
    <scope>NUCLEOTIDE SEQUENCE [LARGE SCALE GENOMIC DNA]</scope>
    <source>
        <strain evidence="3">cv. GZQX0401</strain>
        <tissue evidence="2">Young leaves</tissue>
    </source>
</reference>
<feature type="compositionally biased region" description="Basic and acidic residues" evidence="1">
    <location>
        <begin position="87"/>
        <end position="97"/>
    </location>
</feature>
<organism evidence="2 3">
    <name type="scientific">Jatropha curcas</name>
    <name type="common">Barbados nut</name>
    <dbReference type="NCBI Taxonomy" id="180498"/>
    <lineage>
        <taxon>Eukaryota</taxon>
        <taxon>Viridiplantae</taxon>
        <taxon>Streptophyta</taxon>
        <taxon>Embryophyta</taxon>
        <taxon>Tracheophyta</taxon>
        <taxon>Spermatophyta</taxon>
        <taxon>Magnoliopsida</taxon>
        <taxon>eudicotyledons</taxon>
        <taxon>Gunneridae</taxon>
        <taxon>Pentapetalae</taxon>
        <taxon>rosids</taxon>
        <taxon>fabids</taxon>
        <taxon>Malpighiales</taxon>
        <taxon>Euphorbiaceae</taxon>
        <taxon>Crotonoideae</taxon>
        <taxon>Jatropheae</taxon>
        <taxon>Jatropha</taxon>
    </lineage>
</organism>
<evidence type="ECO:0000256" key="1">
    <source>
        <dbReference type="SAM" id="MobiDB-lite"/>
    </source>
</evidence>